<accession>A0ABW3WIT1</accession>
<evidence type="ECO:0000313" key="1">
    <source>
        <dbReference type="EMBL" id="MFD1264877.1"/>
    </source>
</evidence>
<dbReference type="Pfam" id="PF12643">
    <property type="entry name" value="MazG-like"/>
    <property type="match status" value="1"/>
</dbReference>
<dbReference type="EMBL" id="JBHTMC010000026">
    <property type="protein sequence ID" value="MFD1264877.1"/>
    <property type="molecule type" value="Genomic_DNA"/>
</dbReference>
<dbReference type="CDD" id="cd11537">
    <property type="entry name" value="NTP-PPase_RS21-C6_like"/>
    <property type="match status" value="1"/>
</dbReference>
<dbReference type="PIRSF" id="PIRSF029826">
    <property type="entry name" value="UCP029826_pph"/>
    <property type="match status" value="1"/>
</dbReference>
<gene>
    <name evidence="1" type="ORF">ACFQ4M_14960</name>
</gene>
<dbReference type="Proteomes" id="UP001597158">
    <property type="component" value="Unassembled WGS sequence"/>
</dbReference>
<dbReference type="PANTHER" id="PTHR46523">
    <property type="entry name" value="DCTP PYROPHOSPHATASE 1"/>
    <property type="match status" value="1"/>
</dbReference>
<dbReference type="RefSeq" id="WP_002936742.1">
    <property type="nucleotide sequence ID" value="NZ_JARQZE010000004.1"/>
</dbReference>
<dbReference type="SUPFAM" id="SSF101386">
    <property type="entry name" value="all-alpha NTP pyrophosphatases"/>
    <property type="match status" value="1"/>
</dbReference>
<protein>
    <submittedName>
        <fullName evidence="1">Nucleotide pyrophosphohydrolase</fullName>
    </submittedName>
</protein>
<proteinExistence type="predicted"/>
<dbReference type="Gene3D" id="1.10.287.1080">
    <property type="entry name" value="MazG-like"/>
    <property type="match status" value="1"/>
</dbReference>
<sequence length="122" mass="13568">MDDTAVRPDSLLELREALRRFAADRDWEPFHTPKNLAMALAGEAGEVIEHFQWLTAEQSSALPAPVRAEVAHELADVLLYLVRLADVLDIDLADAARAKMAINADRYPVARARGSAKKYDEL</sequence>
<dbReference type="InterPro" id="IPR025984">
    <property type="entry name" value="DCTPP"/>
</dbReference>
<keyword evidence="2" id="KW-1185">Reference proteome</keyword>
<name>A0ABW3WIT1_9RHOO</name>
<reference evidence="2" key="1">
    <citation type="journal article" date="2019" name="Int. J. Syst. Evol. Microbiol.">
        <title>The Global Catalogue of Microorganisms (GCM) 10K type strain sequencing project: providing services to taxonomists for standard genome sequencing and annotation.</title>
        <authorList>
            <consortium name="The Broad Institute Genomics Platform"/>
            <consortium name="The Broad Institute Genome Sequencing Center for Infectious Disease"/>
            <person name="Wu L."/>
            <person name="Ma J."/>
        </authorList>
    </citation>
    <scope>NUCLEOTIDE SEQUENCE [LARGE SCALE GENOMIC DNA]</scope>
    <source>
        <strain evidence="2">CCUG 48884</strain>
    </source>
</reference>
<evidence type="ECO:0000313" key="2">
    <source>
        <dbReference type="Proteomes" id="UP001597158"/>
    </source>
</evidence>
<comment type="caution">
    <text evidence="1">The sequence shown here is derived from an EMBL/GenBank/DDBJ whole genome shotgun (WGS) entry which is preliminary data.</text>
</comment>
<dbReference type="PANTHER" id="PTHR46523:SF1">
    <property type="entry name" value="DCTP PYROPHOSPHATASE 1"/>
    <property type="match status" value="1"/>
</dbReference>
<organism evidence="1 2">
    <name type="scientific">Thauera mechernichensis</name>
    <dbReference type="NCBI Taxonomy" id="82788"/>
    <lineage>
        <taxon>Bacteria</taxon>
        <taxon>Pseudomonadati</taxon>
        <taxon>Pseudomonadota</taxon>
        <taxon>Betaproteobacteria</taxon>
        <taxon>Rhodocyclales</taxon>
        <taxon>Zoogloeaceae</taxon>
        <taxon>Thauera</taxon>
    </lineage>
</organism>
<dbReference type="InterPro" id="IPR052555">
    <property type="entry name" value="dCTP_Pyrophosphatase"/>
</dbReference>